<organism evidence="2 3">
    <name type="scientific">Psychromonas marina</name>
    <dbReference type="NCBI Taxonomy" id="88364"/>
    <lineage>
        <taxon>Bacteria</taxon>
        <taxon>Pseudomonadati</taxon>
        <taxon>Pseudomonadota</taxon>
        <taxon>Gammaproteobacteria</taxon>
        <taxon>Alteromonadales</taxon>
        <taxon>Psychromonadaceae</taxon>
        <taxon>Psychromonas</taxon>
    </lineage>
</organism>
<name>A0ABQ6DX09_9GAMM</name>
<evidence type="ECO:0000256" key="1">
    <source>
        <dbReference type="SAM" id="SignalP"/>
    </source>
</evidence>
<dbReference type="RefSeq" id="WP_284202803.1">
    <property type="nucleotide sequence ID" value="NZ_BSPQ01000001.1"/>
</dbReference>
<sequence>MNKILTSSMCVVFFCMTTSAAAANKIGLAVDQGFGITGQFDNINAFIGNDGLSADYIFNQGSFREDIPVNWYVGAGGYYNWSGRDNIGARLPLGLTFPFAKRWDIYGQVAPVLDFDLDKNDLKFKLDFAVGIRYAF</sequence>
<reference evidence="3" key="1">
    <citation type="journal article" date="2019" name="Int. J. Syst. Evol. Microbiol.">
        <title>The Global Catalogue of Microorganisms (GCM) 10K type strain sequencing project: providing services to taxonomists for standard genome sequencing and annotation.</title>
        <authorList>
            <consortium name="The Broad Institute Genomics Platform"/>
            <consortium name="The Broad Institute Genome Sequencing Center for Infectious Disease"/>
            <person name="Wu L."/>
            <person name="Ma J."/>
        </authorList>
    </citation>
    <scope>NUCLEOTIDE SEQUENCE [LARGE SCALE GENOMIC DNA]</scope>
    <source>
        <strain evidence="3">NBRC 103166</strain>
    </source>
</reference>
<keyword evidence="1" id="KW-0732">Signal</keyword>
<accession>A0ABQ6DX09</accession>
<dbReference type="Proteomes" id="UP001157353">
    <property type="component" value="Unassembled WGS sequence"/>
</dbReference>
<proteinExistence type="predicted"/>
<feature type="signal peptide" evidence="1">
    <location>
        <begin position="1"/>
        <end position="22"/>
    </location>
</feature>
<evidence type="ECO:0000313" key="3">
    <source>
        <dbReference type="Proteomes" id="UP001157353"/>
    </source>
</evidence>
<protein>
    <recommendedName>
        <fullName evidence="4">Outer membrane protein beta-barrel domain-containing protein</fullName>
    </recommendedName>
</protein>
<gene>
    <name evidence="2" type="ORF">GCM10007916_07580</name>
</gene>
<dbReference type="EMBL" id="BSPQ01000001">
    <property type="protein sequence ID" value="GLS89691.1"/>
    <property type="molecule type" value="Genomic_DNA"/>
</dbReference>
<keyword evidence="3" id="KW-1185">Reference proteome</keyword>
<evidence type="ECO:0008006" key="4">
    <source>
        <dbReference type="Google" id="ProtNLM"/>
    </source>
</evidence>
<evidence type="ECO:0000313" key="2">
    <source>
        <dbReference type="EMBL" id="GLS89691.1"/>
    </source>
</evidence>
<comment type="caution">
    <text evidence="2">The sequence shown here is derived from an EMBL/GenBank/DDBJ whole genome shotgun (WGS) entry which is preliminary data.</text>
</comment>
<feature type="chain" id="PRO_5047283012" description="Outer membrane protein beta-barrel domain-containing protein" evidence="1">
    <location>
        <begin position="23"/>
        <end position="136"/>
    </location>
</feature>